<keyword evidence="10" id="KW-0472">Membrane</keyword>
<keyword evidence="5" id="KW-1003">Cell membrane</keyword>
<evidence type="ECO:0000256" key="13">
    <source>
        <dbReference type="ARBA" id="ARBA00054441"/>
    </source>
</evidence>
<evidence type="ECO:0000256" key="5">
    <source>
        <dbReference type="ARBA" id="ARBA00022475"/>
    </source>
</evidence>
<reference evidence="21" key="1">
    <citation type="submission" date="2025-08" db="UniProtKB">
        <authorList>
            <consortium name="Ensembl"/>
        </authorList>
    </citation>
    <scope>IDENTIFICATION</scope>
</reference>
<evidence type="ECO:0000256" key="17">
    <source>
        <dbReference type="PROSITE-ProRule" id="PRU01077"/>
    </source>
</evidence>
<evidence type="ECO:0000256" key="12">
    <source>
        <dbReference type="ARBA" id="ARBA00023329"/>
    </source>
</evidence>
<dbReference type="InterPro" id="IPR057870">
    <property type="entry name" value="HR1_TOCA"/>
</dbReference>
<dbReference type="PRINTS" id="PR00499">
    <property type="entry name" value="P67PHOX"/>
</dbReference>
<evidence type="ECO:0000256" key="10">
    <source>
        <dbReference type="ARBA" id="ARBA00023136"/>
    </source>
</evidence>
<dbReference type="SMART" id="SM00326">
    <property type="entry name" value="SH3"/>
    <property type="match status" value="1"/>
</dbReference>
<dbReference type="InterPro" id="IPR001452">
    <property type="entry name" value="SH3_domain"/>
</dbReference>
<keyword evidence="4 16" id="KW-0728">SH3 domain</keyword>
<dbReference type="AlphaFoldDB" id="A0A8D0SPR4"/>
<dbReference type="FunFam" id="2.30.30.40:FF:000186">
    <property type="entry name" value="Nitric oxide synthase trafficking"/>
    <property type="match status" value="1"/>
</dbReference>
<dbReference type="Pfam" id="PF14604">
    <property type="entry name" value="SH3_9"/>
    <property type="match status" value="1"/>
</dbReference>
<dbReference type="GO" id="GO:0005856">
    <property type="term" value="C:cytoskeleton"/>
    <property type="evidence" value="ECO:0007669"/>
    <property type="project" value="UniProtKB-SubCell"/>
</dbReference>
<evidence type="ECO:0000256" key="11">
    <source>
        <dbReference type="ARBA" id="ARBA00023212"/>
    </source>
</evidence>
<dbReference type="GO" id="GO:0031410">
    <property type="term" value="C:cytoplasmic vesicle"/>
    <property type="evidence" value="ECO:0007669"/>
    <property type="project" value="UniProtKB-SubCell"/>
</dbReference>
<dbReference type="Ensembl" id="ENSSSCT00025080417.1">
    <property type="protein sequence ID" value="ENSSSCP00025034952.1"/>
    <property type="gene ID" value="ENSSSCG00025058264.1"/>
</dbReference>
<dbReference type="Pfam" id="PF00611">
    <property type="entry name" value="FCH"/>
    <property type="match status" value="1"/>
</dbReference>
<dbReference type="InterPro" id="IPR036028">
    <property type="entry name" value="SH3-like_dom_sf"/>
</dbReference>
<dbReference type="GO" id="GO:0006897">
    <property type="term" value="P:endocytosis"/>
    <property type="evidence" value="ECO:0007669"/>
    <property type="project" value="UniProtKB-KW"/>
</dbReference>
<keyword evidence="8" id="KW-0254">Endocytosis</keyword>
<evidence type="ECO:0000259" key="20">
    <source>
        <dbReference type="PROSITE" id="PS51741"/>
    </source>
</evidence>
<evidence type="ECO:0000256" key="8">
    <source>
        <dbReference type="ARBA" id="ARBA00022583"/>
    </source>
</evidence>
<accession>A0A8D0SPR4</accession>
<dbReference type="PANTHER" id="PTHR23065:SF7">
    <property type="entry name" value="NOSTRIN, ISOFORM H"/>
    <property type="match status" value="1"/>
</dbReference>
<organism evidence="21 22">
    <name type="scientific">Sus scrofa</name>
    <name type="common">Pig</name>
    <dbReference type="NCBI Taxonomy" id="9823"/>
    <lineage>
        <taxon>Eukaryota</taxon>
        <taxon>Metazoa</taxon>
        <taxon>Chordata</taxon>
        <taxon>Craniata</taxon>
        <taxon>Vertebrata</taxon>
        <taxon>Euteleostomi</taxon>
        <taxon>Mammalia</taxon>
        <taxon>Eutheria</taxon>
        <taxon>Laurasiatheria</taxon>
        <taxon>Artiodactyla</taxon>
        <taxon>Suina</taxon>
        <taxon>Suidae</taxon>
        <taxon>Sus</taxon>
    </lineage>
</organism>
<feature type="domain" description="SH3" evidence="19">
    <location>
        <begin position="396"/>
        <end position="455"/>
    </location>
</feature>
<feature type="coiled-coil region" evidence="18">
    <location>
        <begin position="292"/>
        <end position="326"/>
    </location>
</feature>
<proteinExistence type="predicted"/>
<dbReference type="InterPro" id="IPR031160">
    <property type="entry name" value="F_BAR_dom"/>
</dbReference>
<keyword evidence="9 17" id="KW-0175">Coiled coil</keyword>
<evidence type="ECO:0000256" key="16">
    <source>
        <dbReference type="PROSITE-ProRule" id="PRU00192"/>
    </source>
</evidence>
<dbReference type="Gene3D" id="2.30.30.40">
    <property type="entry name" value="SH3 Domains"/>
    <property type="match status" value="1"/>
</dbReference>
<dbReference type="InterPro" id="IPR027267">
    <property type="entry name" value="AH/BAR_dom_sf"/>
</dbReference>
<dbReference type="PRINTS" id="PR00452">
    <property type="entry name" value="SH3DOMAIN"/>
</dbReference>
<keyword evidence="7" id="KW-0597">Phosphoprotein</keyword>
<evidence type="ECO:0000259" key="19">
    <source>
        <dbReference type="PROSITE" id="PS50002"/>
    </source>
</evidence>
<dbReference type="InterPro" id="IPR035656">
    <property type="entry name" value="Nostrin_SH3"/>
</dbReference>
<evidence type="ECO:0000256" key="1">
    <source>
        <dbReference type="ARBA" id="ARBA00004245"/>
    </source>
</evidence>
<evidence type="ECO:0000256" key="2">
    <source>
        <dbReference type="ARBA" id="ARBA00004413"/>
    </source>
</evidence>
<dbReference type="Gene3D" id="6.10.140.470">
    <property type="match status" value="1"/>
</dbReference>
<keyword evidence="11" id="KW-0206">Cytoskeleton</keyword>
<dbReference type="GO" id="GO:0005886">
    <property type="term" value="C:plasma membrane"/>
    <property type="evidence" value="ECO:0007669"/>
    <property type="project" value="UniProtKB-SubCell"/>
</dbReference>
<feature type="domain" description="F-BAR" evidence="20">
    <location>
        <begin position="1"/>
        <end position="260"/>
    </location>
</feature>
<evidence type="ECO:0000256" key="18">
    <source>
        <dbReference type="SAM" id="Coils"/>
    </source>
</evidence>
<evidence type="ECO:0000313" key="22">
    <source>
        <dbReference type="Proteomes" id="UP000694727"/>
    </source>
</evidence>
<dbReference type="PROSITE" id="PS50002">
    <property type="entry name" value="SH3"/>
    <property type="match status" value="1"/>
</dbReference>
<comment type="function">
    <text evidence="13">Multivalent adapter protein which may decrease NOS3 activity by inducing its translocation away from the plasma membrane.</text>
</comment>
<keyword evidence="12" id="KW-0968">Cytoplasmic vesicle</keyword>
<dbReference type="InterPro" id="IPR001060">
    <property type="entry name" value="FCH_dom"/>
</dbReference>
<keyword evidence="6" id="KW-0963">Cytoplasm</keyword>
<evidence type="ECO:0000313" key="21">
    <source>
        <dbReference type="Ensembl" id="ENSSSCP00025034952.1"/>
    </source>
</evidence>
<dbReference type="Gene3D" id="1.20.1270.60">
    <property type="entry name" value="Arfaptin homology (AH) domain/BAR domain"/>
    <property type="match status" value="1"/>
</dbReference>
<evidence type="ECO:0000256" key="4">
    <source>
        <dbReference type="ARBA" id="ARBA00022443"/>
    </source>
</evidence>
<dbReference type="SUPFAM" id="SSF50044">
    <property type="entry name" value="SH3-domain"/>
    <property type="match status" value="1"/>
</dbReference>
<evidence type="ECO:0000256" key="14">
    <source>
        <dbReference type="ARBA" id="ARBA00067717"/>
    </source>
</evidence>
<sequence>MRDPLTDCSYNKVYKNLKEFSQNGEDFCKQVTSILQQRANLEINYAKGLQKLATKLNKALQSTKKNCLVSAWAWVSEGMKSAADLHQKLGKAIELEAIKPTHQVLSVHEKKRKSLDNEVEKAANLVISNWNQQIKAKKKLMVSTKKHEALFHLVDSSKQITTGKEKQKLLNKLKKSAENLAKEDENYYQKNMASCSARLKWENTLENCFRSILELEKERIHLLCNNLNQYSQHTSVFGQTLTTCHTQIHCAISKIDVEKDIQALVEETANSSAENKSEFLLTDYFEEDPKNAMSKERQVSSLKSKLSRLQKDIEKASQDQEGLERMLRAYTSHSSFSDTESQKNTAALIDEQQTHSSVKISRPFLMKRLENVVGGASCEGQRIPSSSSAASGVTQVGNGLCKALYSFQARQDDELNLEKGDIVTIHKKKEEGWWFGSLKGKRGHFPAAYVEELPSSAGITASQA</sequence>
<dbReference type="Proteomes" id="UP000694727">
    <property type="component" value="Unplaced"/>
</dbReference>
<dbReference type="CDD" id="cd11823">
    <property type="entry name" value="SH3_Nostrin"/>
    <property type="match status" value="1"/>
</dbReference>
<evidence type="ECO:0000256" key="3">
    <source>
        <dbReference type="ARBA" id="ARBA00004541"/>
    </source>
</evidence>
<name>A0A8D0SPR4_PIG</name>
<protein>
    <recommendedName>
        <fullName evidence="14">Nostrin</fullName>
    </recommendedName>
    <alternativeName>
        <fullName evidence="15">Nitric oxide synthase trafficker</fullName>
    </alternativeName>
</protein>
<feature type="coiled-coil region" evidence="18">
    <location>
        <begin position="163"/>
        <end position="190"/>
    </location>
</feature>
<evidence type="ECO:0000256" key="6">
    <source>
        <dbReference type="ARBA" id="ARBA00022490"/>
    </source>
</evidence>
<dbReference type="PANTHER" id="PTHR23065">
    <property type="entry name" value="PROLINE-SERINE-THREONINE PHOSPHATASE INTERACTING PROTEIN 1"/>
    <property type="match status" value="1"/>
</dbReference>
<comment type="subcellular location">
    <subcellularLocation>
        <location evidence="2">Cell membrane</location>
        <topology evidence="2">Peripheral membrane protein</topology>
        <orientation evidence="2">Cytoplasmic side</orientation>
    </subcellularLocation>
    <subcellularLocation>
        <location evidence="1">Cytoplasm</location>
        <location evidence="1">Cytoskeleton</location>
    </subcellularLocation>
    <subcellularLocation>
        <location evidence="3">Cytoplasmic vesicle</location>
    </subcellularLocation>
</comment>
<dbReference type="PROSITE" id="PS51741">
    <property type="entry name" value="F_BAR"/>
    <property type="match status" value="1"/>
</dbReference>
<evidence type="ECO:0000256" key="15">
    <source>
        <dbReference type="ARBA" id="ARBA00076173"/>
    </source>
</evidence>
<evidence type="ECO:0000256" key="7">
    <source>
        <dbReference type="ARBA" id="ARBA00022553"/>
    </source>
</evidence>
<evidence type="ECO:0000256" key="9">
    <source>
        <dbReference type="ARBA" id="ARBA00023054"/>
    </source>
</evidence>
<dbReference type="SUPFAM" id="SSF103657">
    <property type="entry name" value="BAR/IMD domain-like"/>
    <property type="match status" value="1"/>
</dbReference>
<dbReference type="Pfam" id="PF25610">
    <property type="entry name" value="HR1_TOCA"/>
    <property type="match status" value="1"/>
</dbReference>